<gene>
    <name evidence="1" type="ordered locus">Sthe_0022</name>
</gene>
<dbReference type="AlphaFoldDB" id="D1C5E5"/>
<dbReference type="InterPro" id="IPR021145">
    <property type="entry name" value="Portal_protein_SPP1_Gp6-like"/>
</dbReference>
<name>D1C5E5_SPHTD</name>
<dbReference type="eggNOG" id="COG3567">
    <property type="taxonomic scope" value="Bacteria"/>
</dbReference>
<dbReference type="KEGG" id="sti:Sthe_0022"/>
<accession>D1C5E5</accession>
<proteinExistence type="predicted"/>
<dbReference type="InParanoid" id="D1C5E5"/>
<dbReference type="Pfam" id="PF05133">
    <property type="entry name" value="SPP1_portal"/>
    <property type="match status" value="1"/>
</dbReference>
<dbReference type="HOGENOM" id="CLU_605343_0_0_0"/>
<evidence type="ECO:0000313" key="2">
    <source>
        <dbReference type="Proteomes" id="UP000002027"/>
    </source>
</evidence>
<reference evidence="1 2" key="2">
    <citation type="journal article" date="2010" name="Stand. Genomic Sci.">
        <title>Complete genome sequence of Desulfohalobium retbaense type strain (HR(100)).</title>
        <authorList>
            <person name="Spring S."/>
            <person name="Nolan M."/>
            <person name="Lapidus A."/>
            <person name="Glavina Del Rio T."/>
            <person name="Copeland A."/>
            <person name="Tice H."/>
            <person name="Cheng J.F."/>
            <person name="Lucas S."/>
            <person name="Land M."/>
            <person name="Chen F."/>
            <person name="Bruce D."/>
            <person name="Goodwin L."/>
            <person name="Pitluck S."/>
            <person name="Ivanova N."/>
            <person name="Mavromatis K."/>
            <person name="Mikhailova N."/>
            <person name="Pati A."/>
            <person name="Chen A."/>
            <person name="Palaniappan K."/>
            <person name="Hauser L."/>
            <person name="Chang Y.J."/>
            <person name="Jeffries C.D."/>
            <person name="Munk C."/>
            <person name="Kiss H."/>
            <person name="Chain P."/>
            <person name="Han C."/>
            <person name="Brettin T."/>
            <person name="Detter J.C."/>
            <person name="Schuler E."/>
            <person name="Goker M."/>
            <person name="Rohde M."/>
            <person name="Bristow J."/>
            <person name="Eisen J.A."/>
            <person name="Markowitz V."/>
            <person name="Hugenholtz P."/>
            <person name="Kyrpides N.C."/>
            <person name="Klenk H.P."/>
        </authorList>
    </citation>
    <scope>NUCLEOTIDE SEQUENCE [LARGE SCALE GENOMIC DNA]</scope>
    <source>
        <strain evidence="2">ATCC 49802 / DSM 20745 / S 6022</strain>
    </source>
</reference>
<dbReference type="EMBL" id="CP001823">
    <property type="protein sequence ID" value="ACZ37461.1"/>
    <property type="molecule type" value="Genomic_DNA"/>
</dbReference>
<organism evidence="1 2">
    <name type="scientific">Sphaerobacter thermophilus (strain ATCC 49802 / DSM 20745 / KCCM 41009 / NCIMB 13125 / S 6022)</name>
    <dbReference type="NCBI Taxonomy" id="479434"/>
    <lineage>
        <taxon>Bacteria</taxon>
        <taxon>Pseudomonadati</taxon>
        <taxon>Thermomicrobiota</taxon>
        <taxon>Thermomicrobia</taxon>
        <taxon>Sphaerobacterales</taxon>
        <taxon>Sphaerobacterineae</taxon>
        <taxon>Sphaerobacteraceae</taxon>
        <taxon>Sphaerobacter</taxon>
    </lineage>
</organism>
<dbReference type="Proteomes" id="UP000002027">
    <property type="component" value="Chromosome 1"/>
</dbReference>
<protein>
    <submittedName>
        <fullName evidence="1">Phage portal protein, SPP1</fullName>
    </submittedName>
</protein>
<reference evidence="2" key="1">
    <citation type="submission" date="2009-11" db="EMBL/GenBank/DDBJ databases">
        <title>The complete chromosome 1 of Sphaerobacter thermophilus DSM 20745.</title>
        <authorList>
            <person name="Lucas S."/>
            <person name="Copeland A."/>
            <person name="Lapidus A."/>
            <person name="Glavina del Rio T."/>
            <person name="Dalin E."/>
            <person name="Tice H."/>
            <person name="Bruce D."/>
            <person name="Goodwin L."/>
            <person name="Pitluck S."/>
            <person name="Kyrpides N."/>
            <person name="Mavromatis K."/>
            <person name="Ivanova N."/>
            <person name="Mikhailova N."/>
            <person name="LaButti K.M."/>
            <person name="Clum A."/>
            <person name="Sun H.I."/>
            <person name="Brettin T."/>
            <person name="Detter J.C."/>
            <person name="Han C."/>
            <person name="Larimer F."/>
            <person name="Land M."/>
            <person name="Hauser L."/>
            <person name="Markowitz V."/>
            <person name="Cheng J.F."/>
            <person name="Hugenholtz P."/>
            <person name="Woyke T."/>
            <person name="Wu D."/>
            <person name="Steenblock K."/>
            <person name="Schneider S."/>
            <person name="Pukall R."/>
            <person name="Goeker M."/>
            <person name="Klenk H.P."/>
            <person name="Eisen J.A."/>
        </authorList>
    </citation>
    <scope>NUCLEOTIDE SEQUENCE [LARGE SCALE GENOMIC DNA]</scope>
    <source>
        <strain evidence="2">ATCC 49802 / DSM 20745 / S 6022</strain>
    </source>
</reference>
<dbReference type="STRING" id="479434.Sthe_0022"/>
<sequence length="452" mass="50390">MTLMPISGEVVPATLADWVQAHDVDRMTRYRELLDFYEGRQWDRRRRAGETQLTINYARALVRKAASYVFPEPVVFTVPPVDGVSPEQARRAETALNDLAAEQDLHGLDTQTLIDASVLGDGAFKVTWDRDAGRPLVVSVDPATLWAWSAPDNVRAVRRVVQLYTLPAEEASDLFGVDVGAGPGAVRVVEDWTAERVRFEVAGVIVRDEPNPYGWIPYVIFPNIAKPHSLWGESDLADLLDVCRELNRRMTVISRILQVSGNPIVVLENVTGSDGIRADEGAVWELPEDSKAYLLDMLSGGGVRLHIDYVELLYRALYDLAETPRSAFGDSGRNLSGTALEVEIQPLVQKVQRKRRVWDSVYRRRNRMLLDLMERFGGMDFGGVRRTGVIWGPILPSDREALVRSETALVHAGIHSRRTAMTLLGDAEPDAEWSRVLEEREALGEEGAALTP</sequence>
<evidence type="ECO:0000313" key="1">
    <source>
        <dbReference type="EMBL" id="ACZ37461.1"/>
    </source>
</evidence>
<keyword evidence="2" id="KW-1185">Reference proteome</keyword>